<accession>A0A930Y381</accession>
<evidence type="ECO:0000256" key="1">
    <source>
        <dbReference type="SAM" id="Phobius"/>
    </source>
</evidence>
<dbReference type="AlphaFoldDB" id="A0A930Y381"/>
<keyword evidence="1" id="KW-0472">Membrane</keyword>
<sequence>MTRILRVLALRAAVIAVTSVAVFFVLGRVHDYPQTAQSAAEYRRGDAVFFPIVFNFVNEASSGIKHALTGEESHLYYFPKGRQLVGAEGDRHRLDFEIAMLGAEQGSWREQLRLSHMYAVGWGTKVLWGDAAAWYRRSEQSAGAAAQGEDWRNHSRRRLVRSLIEAQTGLPLL</sequence>
<proteinExistence type="predicted"/>
<keyword evidence="1" id="KW-0812">Transmembrane</keyword>
<feature type="transmembrane region" description="Helical" evidence="1">
    <location>
        <begin position="7"/>
        <end position="27"/>
    </location>
</feature>
<reference evidence="2" key="1">
    <citation type="submission" date="2020-10" db="EMBL/GenBank/DDBJ databases">
        <title>An improved Amphimedon queenslandica hologenome assembly reveals how three proteobacterial symbionts can extend the metabolic phenotypic of their marine sponge host.</title>
        <authorList>
            <person name="Degnan B."/>
            <person name="Degnan S."/>
            <person name="Xiang X."/>
        </authorList>
    </citation>
    <scope>NUCLEOTIDE SEQUENCE</scope>
    <source>
        <strain evidence="2">AqS2</strain>
    </source>
</reference>
<keyword evidence="1" id="KW-1133">Transmembrane helix</keyword>
<evidence type="ECO:0000313" key="2">
    <source>
        <dbReference type="EMBL" id="MBF2735641.1"/>
    </source>
</evidence>
<name>A0A930Y381_9GAMM</name>
<keyword evidence="3" id="KW-1185">Reference proteome</keyword>
<evidence type="ECO:0000313" key="3">
    <source>
        <dbReference type="Proteomes" id="UP000604381"/>
    </source>
</evidence>
<dbReference type="Proteomes" id="UP000604381">
    <property type="component" value="Unassembled WGS sequence"/>
</dbReference>
<gene>
    <name evidence="2" type="ORF">ISN26_06165</name>
</gene>
<organism evidence="2 3">
    <name type="scientific">Candidatus Amphirhobacter heronislandensis</name>
    <dbReference type="NCBI Taxonomy" id="1732024"/>
    <lineage>
        <taxon>Bacteria</taxon>
        <taxon>Pseudomonadati</taxon>
        <taxon>Pseudomonadota</taxon>
        <taxon>Gammaproteobacteria</taxon>
        <taxon>Candidatus Tethybacterales</taxon>
        <taxon>Candidatus Tethybacteraceae</taxon>
        <taxon>Candidatus Amphirhobacter</taxon>
    </lineage>
</organism>
<comment type="caution">
    <text evidence="2">The sequence shown here is derived from an EMBL/GenBank/DDBJ whole genome shotgun (WGS) entry which is preliminary data.</text>
</comment>
<dbReference type="EMBL" id="JADHEI010000046">
    <property type="protein sequence ID" value="MBF2735641.1"/>
    <property type="molecule type" value="Genomic_DNA"/>
</dbReference>
<protein>
    <submittedName>
        <fullName evidence="2">Uncharacterized protein</fullName>
    </submittedName>
</protein>